<feature type="region of interest" description="Disordered" evidence="1">
    <location>
        <begin position="1"/>
        <end position="24"/>
    </location>
</feature>
<protein>
    <recommendedName>
        <fullName evidence="2">Borealin C-terminal domain-containing protein</fullName>
    </recommendedName>
</protein>
<evidence type="ECO:0000256" key="1">
    <source>
        <dbReference type="SAM" id="MobiDB-lite"/>
    </source>
</evidence>
<feature type="domain" description="Borealin C-terminal" evidence="2">
    <location>
        <begin position="154"/>
        <end position="194"/>
    </location>
</feature>
<reference evidence="3" key="1">
    <citation type="submission" date="2021-01" db="UniProtKB">
        <authorList>
            <consortium name="EnsemblPlants"/>
        </authorList>
    </citation>
    <scope>IDENTIFICATION</scope>
</reference>
<proteinExistence type="predicted"/>
<evidence type="ECO:0000313" key="4">
    <source>
        <dbReference type="Proteomes" id="UP000594263"/>
    </source>
</evidence>
<dbReference type="PANTHER" id="PTHR37248:SF1">
    <property type="entry name" value="TRANSLATION INITIATION FACTOR"/>
    <property type="match status" value="1"/>
</dbReference>
<dbReference type="InterPro" id="IPR046466">
    <property type="entry name" value="Borealin_C"/>
</dbReference>
<dbReference type="PANTHER" id="PTHR37248">
    <property type="entry name" value="TRANSLATION INITIATION FACTOR"/>
    <property type="match status" value="1"/>
</dbReference>
<name>A0A7N0SVK9_KALFE</name>
<organism evidence="3 4">
    <name type="scientific">Kalanchoe fedtschenkoi</name>
    <name type="common">Lavender scallops</name>
    <name type="synonym">South American air plant</name>
    <dbReference type="NCBI Taxonomy" id="63787"/>
    <lineage>
        <taxon>Eukaryota</taxon>
        <taxon>Viridiplantae</taxon>
        <taxon>Streptophyta</taxon>
        <taxon>Embryophyta</taxon>
        <taxon>Tracheophyta</taxon>
        <taxon>Spermatophyta</taxon>
        <taxon>Magnoliopsida</taxon>
        <taxon>eudicotyledons</taxon>
        <taxon>Gunneridae</taxon>
        <taxon>Pentapetalae</taxon>
        <taxon>Saxifragales</taxon>
        <taxon>Crassulaceae</taxon>
        <taxon>Kalanchoe</taxon>
    </lineage>
</organism>
<dbReference type="EnsemblPlants" id="Kaladp0007s0009.1.v1.1">
    <property type="protein sequence ID" value="Kaladp0007s0009.1.v1.1"/>
    <property type="gene ID" value="Kaladp0007s0009.v1.1"/>
</dbReference>
<accession>A0A7N0SVK9</accession>
<dbReference type="Pfam" id="PF10512">
    <property type="entry name" value="Borealin"/>
    <property type="match status" value="1"/>
</dbReference>
<evidence type="ECO:0000313" key="3">
    <source>
        <dbReference type="EnsemblPlants" id="Kaladp0007s0009.1.v1.1"/>
    </source>
</evidence>
<dbReference type="Gramene" id="Kaladp0007s0009.1.v1.1">
    <property type="protein sequence ID" value="Kaladp0007s0009.1.v1.1"/>
    <property type="gene ID" value="Kaladp0007s0009.v1.1"/>
</dbReference>
<dbReference type="AlphaFoldDB" id="A0A7N0SVK9"/>
<dbReference type="Proteomes" id="UP000594263">
    <property type="component" value="Unplaced"/>
</dbReference>
<dbReference type="OMA" id="DEWMIGD"/>
<evidence type="ECO:0000259" key="2">
    <source>
        <dbReference type="Pfam" id="PF10512"/>
    </source>
</evidence>
<sequence length="207" mass="23091">MANKRIKKDQATSVTDAEQEAPTAALSKDVEDQIAAIRAMRDLETNRLLTSLRLLRSYFTEEHLRTPVLEYFEQNLSNLVIVGNGKDDQLDVHWKTNQHLSLLHHMSAAYPDATETVKLNSMVSGQQLQFHQSAMDVPSGSYSQMIGFHDGLQTPATTGHRMSVGVTPKTLRLPKKGEMILSVRGSPLGVFQEKEDNMEAINETEEG</sequence>
<keyword evidence="4" id="KW-1185">Reference proteome</keyword>